<dbReference type="OrthoDB" id="2134400at2759"/>
<feature type="compositionally biased region" description="Polar residues" evidence="1">
    <location>
        <begin position="411"/>
        <end position="421"/>
    </location>
</feature>
<keyword evidence="3" id="KW-1185">Reference proteome</keyword>
<sequence length="895" mass="98764">MSLAVDDRRGGRSRSRSRDRRDPVPTYADAREPSYVYPEDDLDDRYAPSAHSSSSRRRDPTSQAGSSGLPYPAEGGMDAMLPGATAGLYSYDDTRPVYRTASPPRDSSFRSSRSNLNGGGGSGHVPGSFPEDDRRSKRDSDDDNRRVRYAAEPPRESKYDARRRDRSDDEDPRVRYAEPPSSRDKHRASAGADLPDDKLKFLPQKYSRGYGDDDRAGGRDRKADGRSKKERDEDDLAYGRPPPPKPSRADSPPTYGSYVSGSQLSDKRSSKYGRDDDGADRRRTSPPEDPYASRRSHRESYRDDPRSSGASVLTAEPSDRDRDRRRDRSPGPSVLTAEPSGRDRDRRRDKSPGPSALTVEPVSRERDRSRDRRDKSPGPSVLTVEPGRDRDRSRDRRGGTRDKSPQPPTARMSSLTVDTGRSSNLSLAAAPASPLLESYHGTYQDCSPMPSPLLLASSHHEDARVIEALSPIGSDVEGDGKKKSRRARFHDPEDIASTLARALRGDRAPDVAPLIEILPSLTHEQVMELRVEYKRIVKTGSERKGVNIAKHIRARLKDEDANLMKACYSVALGKWESEAYWANFWYQGDKTRRELLIESLMGRSNYEIHQIKEAFTDKKYDNSIVKCMKTELKEDKFKKAVLLVLDERRMEDFDPYGRRVPVDYKLVDQDVNDLRRAVRAEKGGETAMIGIVVKRSDSHLREVLKEYEHHYRANFPREALKKSGNLVVSVIPFYPLSPPTPPYTYERALTPMPRASCSRTSSTASSTAPSATPSFCTTPSPRHARTTSAASSSSAASSASTGMRPTCRPSSAPTASATAATCKTPSATPPRASGAASASSCALPGCPTTSAGSRGSTSSGRCCRYGRVLCLTPWMSGAQSTTMMRDDGVMTAACL</sequence>
<accession>A0A9Q8QSL9</accession>
<dbReference type="GO" id="GO:0012506">
    <property type="term" value="C:vesicle membrane"/>
    <property type="evidence" value="ECO:0007669"/>
    <property type="project" value="TreeGrafter"/>
</dbReference>
<dbReference type="Gene3D" id="1.10.220.10">
    <property type="entry name" value="Annexin"/>
    <property type="match status" value="2"/>
</dbReference>
<dbReference type="GO" id="GO:0001786">
    <property type="term" value="F:phosphatidylserine binding"/>
    <property type="evidence" value="ECO:0007669"/>
    <property type="project" value="TreeGrafter"/>
</dbReference>
<dbReference type="InterPro" id="IPR037104">
    <property type="entry name" value="Annexin_sf"/>
</dbReference>
<gene>
    <name evidence="2" type="ORF">JDV02_009867</name>
</gene>
<feature type="compositionally biased region" description="Basic and acidic residues" evidence="1">
    <location>
        <begin position="386"/>
        <end position="404"/>
    </location>
</feature>
<dbReference type="RefSeq" id="XP_047847572.1">
    <property type="nucleotide sequence ID" value="XM_047991560.1"/>
</dbReference>
<feature type="compositionally biased region" description="Basic and acidic residues" evidence="1">
    <location>
        <begin position="265"/>
        <end position="286"/>
    </location>
</feature>
<feature type="compositionally biased region" description="Basic and acidic residues" evidence="1">
    <location>
        <begin position="340"/>
        <end position="351"/>
    </location>
</feature>
<dbReference type="SUPFAM" id="SSF47874">
    <property type="entry name" value="Annexin"/>
    <property type="match status" value="1"/>
</dbReference>
<name>A0A9Q8QSL9_9HYPO</name>
<organism evidence="2 3">
    <name type="scientific">Purpureocillium takamizusanense</name>
    <dbReference type="NCBI Taxonomy" id="2060973"/>
    <lineage>
        <taxon>Eukaryota</taxon>
        <taxon>Fungi</taxon>
        <taxon>Dikarya</taxon>
        <taxon>Ascomycota</taxon>
        <taxon>Pezizomycotina</taxon>
        <taxon>Sordariomycetes</taxon>
        <taxon>Hypocreomycetidae</taxon>
        <taxon>Hypocreales</taxon>
        <taxon>Ophiocordycipitaceae</taxon>
        <taxon>Purpureocillium</taxon>
    </lineage>
</organism>
<dbReference type="GO" id="GO:0005509">
    <property type="term" value="F:calcium ion binding"/>
    <property type="evidence" value="ECO:0007669"/>
    <property type="project" value="InterPro"/>
</dbReference>
<feature type="compositionally biased region" description="Basic and acidic residues" evidence="1">
    <location>
        <begin position="1"/>
        <end position="10"/>
    </location>
</feature>
<dbReference type="GO" id="GO:0005737">
    <property type="term" value="C:cytoplasm"/>
    <property type="evidence" value="ECO:0007669"/>
    <property type="project" value="TreeGrafter"/>
</dbReference>
<reference evidence="2" key="1">
    <citation type="submission" date="2021-11" db="EMBL/GenBank/DDBJ databases">
        <title>Purpureocillium_takamizusanense_genome.</title>
        <authorList>
            <person name="Nguyen N.-H."/>
        </authorList>
    </citation>
    <scope>NUCLEOTIDE SEQUENCE</scope>
    <source>
        <strain evidence="2">PT3</strain>
    </source>
</reference>
<feature type="region of interest" description="Disordered" evidence="1">
    <location>
        <begin position="839"/>
        <end position="860"/>
    </location>
</feature>
<feature type="compositionally biased region" description="Basic and acidic residues" evidence="1">
    <location>
        <begin position="317"/>
        <end position="329"/>
    </location>
</feature>
<feature type="compositionally biased region" description="Basic and acidic residues" evidence="1">
    <location>
        <begin position="362"/>
        <end position="376"/>
    </location>
</feature>
<evidence type="ECO:0008006" key="4">
    <source>
        <dbReference type="Google" id="ProtNLM"/>
    </source>
</evidence>
<proteinExistence type="predicted"/>
<feature type="compositionally biased region" description="Low complexity" evidence="1">
    <location>
        <begin position="788"/>
        <end position="815"/>
    </location>
</feature>
<dbReference type="GO" id="GO:0005886">
    <property type="term" value="C:plasma membrane"/>
    <property type="evidence" value="ECO:0007669"/>
    <property type="project" value="TreeGrafter"/>
</dbReference>
<protein>
    <recommendedName>
        <fullName evidence="4">Annexin ANXC4</fullName>
    </recommendedName>
</protein>
<feature type="region of interest" description="Disordered" evidence="1">
    <location>
        <begin position="754"/>
        <end position="815"/>
    </location>
</feature>
<evidence type="ECO:0000256" key="1">
    <source>
        <dbReference type="SAM" id="MobiDB-lite"/>
    </source>
</evidence>
<feature type="compositionally biased region" description="Basic and acidic residues" evidence="1">
    <location>
        <begin position="131"/>
        <end position="146"/>
    </location>
</feature>
<dbReference type="Proteomes" id="UP000829364">
    <property type="component" value="Chromosome 10"/>
</dbReference>
<dbReference type="AlphaFoldDB" id="A0A9Q8QSL9"/>
<feature type="compositionally biased region" description="Low complexity" evidence="1">
    <location>
        <begin position="754"/>
        <end position="781"/>
    </location>
</feature>
<evidence type="ECO:0000313" key="2">
    <source>
        <dbReference type="EMBL" id="UNI24091.1"/>
    </source>
</evidence>
<feature type="region of interest" description="Disordered" evidence="1">
    <location>
        <begin position="1"/>
        <end position="422"/>
    </location>
</feature>
<evidence type="ECO:0000313" key="3">
    <source>
        <dbReference type="Proteomes" id="UP000829364"/>
    </source>
</evidence>
<feature type="compositionally biased region" description="Basic and acidic residues" evidence="1">
    <location>
        <begin position="210"/>
        <end position="231"/>
    </location>
</feature>
<dbReference type="PANTHER" id="PTHR10502:SF107">
    <property type="entry name" value="ANNEXIN ANXC4 (AFU_ORTHOLOGUE AFUA_3G07020)"/>
    <property type="match status" value="1"/>
</dbReference>
<feature type="compositionally biased region" description="Low complexity" evidence="1">
    <location>
        <begin position="102"/>
        <end position="116"/>
    </location>
</feature>
<dbReference type="PANTHER" id="PTHR10502">
    <property type="entry name" value="ANNEXIN"/>
    <property type="match status" value="1"/>
</dbReference>
<dbReference type="GeneID" id="72071812"/>
<dbReference type="EMBL" id="CP086363">
    <property type="protein sequence ID" value="UNI24091.1"/>
    <property type="molecule type" value="Genomic_DNA"/>
</dbReference>
<dbReference type="GO" id="GO:0005544">
    <property type="term" value="F:calcium-dependent phospholipid binding"/>
    <property type="evidence" value="ECO:0007669"/>
    <property type="project" value="InterPro"/>
</dbReference>
<feature type="compositionally biased region" description="Basic and acidic residues" evidence="1">
    <location>
        <begin position="153"/>
        <end position="176"/>
    </location>
</feature>
<dbReference type="GO" id="GO:0005634">
    <property type="term" value="C:nucleus"/>
    <property type="evidence" value="ECO:0007669"/>
    <property type="project" value="TreeGrafter"/>
</dbReference>